<dbReference type="InterPro" id="IPR012674">
    <property type="entry name" value="Calycin"/>
</dbReference>
<dbReference type="PANTHER" id="PTHR10612:SF34">
    <property type="entry name" value="APOLIPOPROTEIN D"/>
    <property type="match status" value="1"/>
</dbReference>
<evidence type="ECO:0000313" key="4">
    <source>
        <dbReference type="Proteomes" id="UP001162640"/>
    </source>
</evidence>
<dbReference type="PANTHER" id="PTHR10612">
    <property type="entry name" value="APOLIPOPROTEIN D"/>
    <property type="match status" value="1"/>
</dbReference>
<dbReference type="Proteomes" id="UP001162640">
    <property type="component" value="Unassembled WGS sequence"/>
</dbReference>
<dbReference type="SUPFAM" id="SSF50814">
    <property type="entry name" value="Lipocalins"/>
    <property type="match status" value="1"/>
</dbReference>
<gene>
    <name evidence="3" type="ORF">TL16_g12768</name>
</gene>
<evidence type="ECO:0000256" key="1">
    <source>
        <dbReference type="SAM" id="MobiDB-lite"/>
    </source>
</evidence>
<comment type="caution">
    <text evidence="3">The sequence shown here is derived from an EMBL/GenBank/DDBJ whole genome shotgun (WGS) entry which is preliminary data.</text>
</comment>
<protein>
    <submittedName>
        <fullName evidence="3">Uncharacterized protein</fullName>
    </submittedName>
</protein>
<dbReference type="AlphaFoldDB" id="A0A9W7BNM8"/>
<feature type="region of interest" description="Disordered" evidence="1">
    <location>
        <begin position="237"/>
        <end position="266"/>
    </location>
</feature>
<feature type="compositionally biased region" description="Pro residues" evidence="1">
    <location>
        <begin position="246"/>
        <end position="264"/>
    </location>
</feature>
<sequence>MINLLISTLLISLLLLISSTPSPTSSPSIPTTLSTAVYRINQQETARNALRGTDGCKPVRTQDGFDLNSFISSRWYIQEQSPTSYLPVSQNYCVYAEYSLLKNNFFGWDIQVYNYAEEVDGTVQDSGNTLCANKSDENDPAKLEVGPCFLPTFAAGPYWVLEYDEDEGSALISGGQPNINTGKGCKNGDGVNGSGLWIFTRRRERDDDVINDMRRKAEVQGFDLSVLNVVDQTDCGKNRRLVTSTSPPPTTSPTATSPPTPRPTPSCDAELTNLSDCLNDGIEDGTCIPVVRDTGGCLIGEKIHCSTLIA</sequence>
<feature type="chain" id="PRO_5040846188" evidence="2">
    <location>
        <begin position="20"/>
        <end position="310"/>
    </location>
</feature>
<keyword evidence="2" id="KW-0732">Signal</keyword>
<dbReference type="EMBL" id="BLQM01000540">
    <property type="protein sequence ID" value="GMH93959.1"/>
    <property type="molecule type" value="Genomic_DNA"/>
</dbReference>
<reference evidence="4" key="1">
    <citation type="journal article" date="2023" name="Commun. Biol.">
        <title>Genome analysis of Parmales, the sister group of diatoms, reveals the evolutionary specialization of diatoms from phago-mixotrophs to photoautotrophs.</title>
        <authorList>
            <person name="Ban H."/>
            <person name="Sato S."/>
            <person name="Yoshikawa S."/>
            <person name="Yamada K."/>
            <person name="Nakamura Y."/>
            <person name="Ichinomiya M."/>
            <person name="Sato N."/>
            <person name="Blanc-Mathieu R."/>
            <person name="Endo H."/>
            <person name="Kuwata A."/>
            <person name="Ogata H."/>
        </authorList>
    </citation>
    <scope>NUCLEOTIDE SEQUENCE [LARGE SCALE GENOMIC DNA]</scope>
</reference>
<accession>A0A9W7BNM8</accession>
<organism evidence="3 4">
    <name type="scientific">Triparma laevis f. inornata</name>
    <dbReference type="NCBI Taxonomy" id="1714386"/>
    <lineage>
        <taxon>Eukaryota</taxon>
        <taxon>Sar</taxon>
        <taxon>Stramenopiles</taxon>
        <taxon>Ochrophyta</taxon>
        <taxon>Bolidophyceae</taxon>
        <taxon>Parmales</taxon>
        <taxon>Triparmaceae</taxon>
        <taxon>Triparma</taxon>
    </lineage>
</organism>
<evidence type="ECO:0000256" key="2">
    <source>
        <dbReference type="SAM" id="SignalP"/>
    </source>
</evidence>
<proteinExistence type="predicted"/>
<evidence type="ECO:0000313" key="3">
    <source>
        <dbReference type="EMBL" id="GMH93959.1"/>
    </source>
</evidence>
<dbReference type="Gene3D" id="2.40.128.20">
    <property type="match status" value="1"/>
</dbReference>
<feature type="signal peptide" evidence="2">
    <location>
        <begin position="1"/>
        <end position="19"/>
    </location>
</feature>
<name>A0A9W7BNM8_9STRA</name>